<sequence>MLSLYAFLLSVLNDKLQVSSKTKAKKKPVENKVDGPQPISEKERSQMLQELMRQLKHKLEACDAAIRTWKAPVLPRDLSSFMSDMSLKPEVEATLIGDVSATFKDSHELMITELRNLLKDKIRMVAK</sequence>
<dbReference type="GO" id="GO:0006911">
    <property type="term" value="P:phagocytosis, engulfment"/>
    <property type="evidence" value="ECO:0007669"/>
    <property type="project" value="EnsemblMetazoa"/>
</dbReference>
<dbReference type="GO" id="GO:0031416">
    <property type="term" value="C:NatB complex"/>
    <property type="evidence" value="ECO:0007669"/>
    <property type="project" value="EnsemblMetazoa"/>
</dbReference>
<dbReference type="GO" id="GO:0006955">
    <property type="term" value="P:immune response"/>
    <property type="evidence" value="ECO:0007669"/>
    <property type="project" value="EnsemblMetazoa"/>
</dbReference>
<organism evidence="2 3">
    <name type="scientific">Drosophila yakuba</name>
    <name type="common">Fruit fly</name>
    <dbReference type="NCBI Taxonomy" id="7245"/>
    <lineage>
        <taxon>Eukaryota</taxon>
        <taxon>Metazoa</taxon>
        <taxon>Ecdysozoa</taxon>
        <taxon>Arthropoda</taxon>
        <taxon>Hexapoda</taxon>
        <taxon>Insecta</taxon>
        <taxon>Pterygota</taxon>
        <taxon>Neoptera</taxon>
        <taxon>Endopterygota</taxon>
        <taxon>Diptera</taxon>
        <taxon>Brachycera</taxon>
        <taxon>Muscomorpha</taxon>
        <taxon>Ephydroidea</taxon>
        <taxon>Drosophilidae</taxon>
        <taxon>Drosophila</taxon>
        <taxon>Sophophora</taxon>
    </lineage>
</organism>
<dbReference type="GO" id="GO:1990761">
    <property type="term" value="C:growth cone lamellipodium"/>
    <property type="evidence" value="ECO:0007669"/>
    <property type="project" value="EnsemblMetazoa"/>
</dbReference>
<reference evidence="2 3" key="1">
    <citation type="journal article" date="2007" name="Nature">
        <title>Evolution of genes and genomes on the Drosophila phylogeny.</title>
        <authorList>
            <consortium name="Drosophila 12 Genomes Consortium"/>
            <person name="Clark A.G."/>
            <person name="Eisen M.B."/>
            <person name="Smith D.R."/>
            <person name="Bergman C.M."/>
            <person name="Oliver B."/>
            <person name="Markow T.A."/>
            <person name="Kaufman T.C."/>
            <person name="Kellis M."/>
            <person name="Gelbart W."/>
            <person name="Iyer V.N."/>
            <person name="Pollard D.A."/>
            <person name="Sackton T.B."/>
            <person name="Larracuente A.M."/>
            <person name="Singh N.D."/>
            <person name="Abad J.P."/>
            <person name="Abt D.N."/>
            <person name="Adryan B."/>
            <person name="Aguade M."/>
            <person name="Akashi H."/>
            <person name="Anderson W.W."/>
            <person name="Aquadro C.F."/>
            <person name="Ardell D.H."/>
            <person name="Arguello R."/>
            <person name="Artieri C.G."/>
            <person name="Barbash D.A."/>
            <person name="Barker D."/>
            <person name="Barsanti P."/>
            <person name="Batterham P."/>
            <person name="Batzoglou S."/>
            <person name="Begun D."/>
            <person name="Bhutkar A."/>
            <person name="Blanco E."/>
            <person name="Bosak S.A."/>
            <person name="Bradley R.K."/>
            <person name="Brand A.D."/>
            <person name="Brent M.R."/>
            <person name="Brooks A.N."/>
            <person name="Brown R.H."/>
            <person name="Butlin R.K."/>
            <person name="Caggese C."/>
            <person name="Calvi B.R."/>
            <person name="Bernardo de Carvalho A."/>
            <person name="Caspi A."/>
            <person name="Castrezana S."/>
            <person name="Celniker S.E."/>
            <person name="Chang J.L."/>
            <person name="Chapple C."/>
            <person name="Chatterji S."/>
            <person name="Chinwalla A."/>
            <person name="Civetta A."/>
            <person name="Clifton S.W."/>
            <person name="Comeron J.M."/>
            <person name="Costello J.C."/>
            <person name="Coyne J.A."/>
            <person name="Daub J."/>
            <person name="David R.G."/>
            <person name="Delcher A.L."/>
            <person name="Delehaunty K."/>
            <person name="Do C.B."/>
            <person name="Ebling H."/>
            <person name="Edwards K."/>
            <person name="Eickbush T."/>
            <person name="Evans J.D."/>
            <person name="Filipski A."/>
            <person name="Findeiss S."/>
            <person name="Freyhult E."/>
            <person name="Fulton L."/>
            <person name="Fulton R."/>
            <person name="Garcia A.C."/>
            <person name="Gardiner A."/>
            <person name="Garfield D.A."/>
            <person name="Garvin B.E."/>
            <person name="Gibson G."/>
            <person name="Gilbert D."/>
            <person name="Gnerre S."/>
            <person name="Godfrey J."/>
            <person name="Good R."/>
            <person name="Gotea V."/>
            <person name="Gravely B."/>
            <person name="Greenberg A.J."/>
            <person name="Griffiths-Jones S."/>
            <person name="Gross S."/>
            <person name="Guigo R."/>
            <person name="Gustafson E.A."/>
            <person name="Haerty W."/>
            <person name="Hahn M.W."/>
            <person name="Halligan D.L."/>
            <person name="Halpern A.L."/>
            <person name="Halter G.M."/>
            <person name="Han M.V."/>
            <person name="Heger A."/>
            <person name="Hillier L."/>
            <person name="Hinrichs A.S."/>
            <person name="Holmes I."/>
            <person name="Hoskins R.A."/>
            <person name="Hubisz M.J."/>
            <person name="Hultmark D."/>
            <person name="Huntley M.A."/>
            <person name="Jaffe D.B."/>
            <person name="Jagadeeshan S."/>
            <person name="Jeck W.R."/>
            <person name="Johnson J."/>
            <person name="Jones C.D."/>
            <person name="Jordan W.C."/>
            <person name="Karpen G.H."/>
            <person name="Kataoka E."/>
            <person name="Keightley P.D."/>
            <person name="Kheradpour P."/>
            <person name="Kirkness E.F."/>
            <person name="Koerich L.B."/>
            <person name="Kristiansen K."/>
            <person name="Kudrna D."/>
            <person name="Kulathinal R.J."/>
            <person name="Kumar S."/>
            <person name="Kwok R."/>
            <person name="Lander E."/>
            <person name="Langley C.H."/>
            <person name="Lapoint R."/>
            <person name="Lazzaro B.P."/>
            <person name="Lee S.J."/>
            <person name="Levesque L."/>
            <person name="Li R."/>
            <person name="Lin C.F."/>
            <person name="Lin M.F."/>
            <person name="Lindblad-Toh K."/>
            <person name="Llopart A."/>
            <person name="Long M."/>
            <person name="Low L."/>
            <person name="Lozovsky E."/>
            <person name="Lu J."/>
            <person name="Luo M."/>
            <person name="Machado C.A."/>
            <person name="Makalowski W."/>
            <person name="Marzo M."/>
            <person name="Matsuda M."/>
            <person name="Matzkin L."/>
            <person name="McAllister B."/>
            <person name="McBride C.S."/>
            <person name="McKernan B."/>
            <person name="McKernan K."/>
            <person name="Mendez-Lago M."/>
            <person name="Minx P."/>
            <person name="Mollenhauer M.U."/>
            <person name="Montooth K."/>
            <person name="Mount S.M."/>
            <person name="Mu X."/>
            <person name="Myers E."/>
            <person name="Negre B."/>
            <person name="Newfeld S."/>
            <person name="Nielsen R."/>
            <person name="Noor M.A."/>
            <person name="O'Grady P."/>
            <person name="Pachter L."/>
            <person name="Papaceit M."/>
            <person name="Parisi M.J."/>
            <person name="Parisi M."/>
            <person name="Parts L."/>
            <person name="Pedersen J.S."/>
            <person name="Pesole G."/>
            <person name="Phillippy A.M."/>
            <person name="Ponting C.P."/>
            <person name="Pop M."/>
            <person name="Porcelli D."/>
            <person name="Powell J.R."/>
            <person name="Prohaska S."/>
            <person name="Pruitt K."/>
            <person name="Puig M."/>
            <person name="Quesneville H."/>
            <person name="Ram K.R."/>
            <person name="Rand D."/>
            <person name="Rasmussen M.D."/>
            <person name="Reed L.K."/>
            <person name="Reenan R."/>
            <person name="Reily A."/>
            <person name="Remington K.A."/>
            <person name="Rieger T.T."/>
            <person name="Ritchie M.G."/>
            <person name="Robin C."/>
            <person name="Rogers Y.H."/>
            <person name="Rohde C."/>
            <person name="Rozas J."/>
            <person name="Rubenfield M.J."/>
            <person name="Ruiz A."/>
            <person name="Russo S."/>
            <person name="Salzberg S.L."/>
            <person name="Sanchez-Gracia A."/>
            <person name="Saranga D.J."/>
            <person name="Sato H."/>
            <person name="Schaeffer S.W."/>
            <person name="Schatz M.C."/>
            <person name="Schlenke T."/>
            <person name="Schwartz R."/>
            <person name="Segarra C."/>
            <person name="Singh R.S."/>
            <person name="Sirot L."/>
            <person name="Sirota M."/>
            <person name="Sisneros N.B."/>
            <person name="Smith C.D."/>
            <person name="Smith T.F."/>
            <person name="Spieth J."/>
            <person name="Stage D.E."/>
            <person name="Stark A."/>
            <person name="Stephan W."/>
            <person name="Strausberg R.L."/>
            <person name="Strempel S."/>
            <person name="Sturgill D."/>
            <person name="Sutton G."/>
            <person name="Sutton G.G."/>
            <person name="Tao W."/>
            <person name="Teichmann S."/>
            <person name="Tobari Y.N."/>
            <person name="Tomimura Y."/>
            <person name="Tsolas J.M."/>
            <person name="Valente V.L."/>
            <person name="Venter E."/>
            <person name="Venter J.C."/>
            <person name="Vicario S."/>
            <person name="Vieira F.G."/>
            <person name="Vilella A.J."/>
            <person name="Villasante A."/>
            <person name="Walenz B."/>
            <person name="Wang J."/>
            <person name="Wasserman M."/>
            <person name="Watts T."/>
            <person name="Wilson D."/>
            <person name="Wilson R.K."/>
            <person name="Wing R.A."/>
            <person name="Wolfner M.F."/>
            <person name="Wong A."/>
            <person name="Wong G.K."/>
            <person name="Wu C.I."/>
            <person name="Wu G."/>
            <person name="Yamamoto D."/>
            <person name="Yang H.P."/>
            <person name="Yang S.P."/>
            <person name="Yorke J.A."/>
            <person name="Yoshida K."/>
            <person name="Zdobnov E."/>
            <person name="Zhang P."/>
            <person name="Zhang Y."/>
            <person name="Zimin A.V."/>
            <person name="Baldwin J."/>
            <person name="Abdouelleil A."/>
            <person name="Abdulkadir J."/>
            <person name="Abebe A."/>
            <person name="Abera B."/>
            <person name="Abreu J."/>
            <person name="Acer S.C."/>
            <person name="Aftuck L."/>
            <person name="Alexander A."/>
            <person name="An P."/>
            <person name="Anderson E."/>
            <person name="Anderson S."/>
            <person name="Arachi H."/>
            <person name="Azer M."/>
            <person name="Bachantsang P."/>
            <person name="Barry A."/>
            <person name="Bayul T."/>
            <person name="Berlin A."/>
            <person name="Bessette D."/>
            <person name="Bloom T."/>
            <person name="Blye J."/>
            <person name="Boguslavskiy L."/>
            <person name="Bonnet C."/>
            <person name="Boukhgalter B."/>
            <person name="Bourzgui I."/>
            <person name="Brown A."/>
            <person name="Cahill P."/>
            <person name="Channer S."/>
            <person name="Cheshatsang Y."/>
            <person name="Chuda L."/>
            <person name="Citroen M."/>
            <person name="Collymore A."/>
            <person name="Cooke P."/>
            <person name="Costello M."/>
            <person name="D'Aco K."/>
            <person name="Daza R."/>
            <person name="De Haan G."/>
            <person name="DeGray S."/>
            <person name="DeMaso C."/>
            <person name="Dhargay N."/>
            <person name="Dooley K."/>
            <person name="Dooley E."/>
            <person name="Doricent M."/>
            <person name="Dorje P."/>
            <person name="Dorjee K."/>
            <person name="Dupes A."/>
            <person name="Elong R."/>
            <person name="Falk J."/>
            <person name="Farina A."/>
            <person name="Faro S."/>
            <person name="Ferguson D."/>
            <person name="Fisher S."/>
            <person name="Foley C.D."/>
            <person name="Franke A."/>
            <person name="Friedrich D."/>
            <person name="Gadbois L."/>
            <person name="Gearin G."/>
            <person name="Gearin C.R."/>
            <person name="Giannoukos G."/>
            <person name="Goode T."/>
            <person name="Graham J."/>
            <person name="Grandbois E."/>
            <person name="Grewal S."/>
            <person name="Gyaltsen K."/>
            <person name="Hafez N."/>
            <person name="Hagos B."/>
            <person name="Hall J."/>
            <person name="Henson C."/>
            <person name="Hollinger A."/>
            <person name="Honan T."/>
            <person name="Huard M.D."/>
            <person name="Hughes L."/>
            <person name="Hurhula B."/>
            <person name="Husby M.E."/>
            <person name="Kamat A."/>
            <person name="Kanga B."/>
            <person name="Kashin S."/>
            <person name="Khazanovich D."/>
            <person name="Kisner P."/>
            <person name="Lance K."/>
            <person name="Lara M."/>
            <person name="Lee W."/>
            <person name="Lennon N."/>
            <person name="Letendre F."/>
            <person name="LeVine R."/>
            <person name="Lipovsky A."/>
            <person name="Liu X."/>
            <person name="Liu J."/>
            <person name="Liu S."/>
            <person name="Lokyitsang T."/>
            <person name="Lokyitsang Y."/>
            <person name="Lubonja R."/>
            <person name="Lui A."/>
            <person name="MacDonald P."/>
            <person name="Magnisalis V."/>
            <person name="Maru K."/>
            <person name="Matthews C."/>
            <person name="McCusker W."/>
            <person name="McDonough S."/>
            <person name="Mehta T."/>
            <person name="Meldrim J."/>
            <person name="Meneus L."/>
            <person name="Mihai O."/>
            <person name="Mihalev A."/>
            <person name="Mihova T."/>
            <person name="Mittelman R."/>
            <person name="Mlenga V."/>
            <person name="Montmayeur A."/>
            <person name="Mulrain L."/>
            <person name="Navidi A."/>
            <person name="Naylor J."/>
            <person name="Negash T."/>
            <person name="Nguyen T."/>
            <person name="Nguyen N."/>
            <person name="Nicol R."/>
            <person name="Norbu C."/>
            <person name="Norbu N."/>
            <person name="Novod N."/>
            <person name="O'Neill B."/>
            <person name="Osman S."/>
            <person name="Markiewicz E."/>
            <person name="Oyono O.L."/>
            <person name="Patti C."/>
            <person name="Phunkhang P."/>
            <person name="Pierre F."/>
            <person name="Priest M."/>
            <person name="Raghuraman S."/>
            <person name="Rege F."/>
            <person name="Reyes R."/>
            <person name="Rise C."/>
            <person name="Rogov P."/>
            <person name="Ross K."/>
            <person name="Ryan E."/>
            <person name="Settipalli S."/>
            <person name="Shea T."/>
            <person name="Sherpa N."/>
            <person name="Shi L."/>
            <person name="Shih D."/>
            <person name="Sparrow T."/>
            <person name="Spaulding J."/>
            <person name="Stalker J."/>
            <person name="Stange-Thomann N."/>
            <person name="Stavropoulos S."/>
            <person name="Stone C."/>
            <person name="Strader C."/>
            <person name="Tesfaye S."/>
            <person name="Thomson T."/>
            <person name="Thoulutsang Y."/>
            <person name="Thoulutsang D."/>
            <person name="Topham K."/>
            <person name="Topping I."/>
            <person name="Tsamla T."/>
            <person name="Vassiliev H."/>
            <person name="Vo A."/>
            <person name="Wangchuk T."/>
            <person name="Wangdi T."/>
            <person name="Weiand M."/>
            <person name="Wilkinson J."/>
            <person name="Wilson A."/>
            <person name="Yadav S."/>
            <person name="Young G."/>
            <person name="Yu Q."/>
            <person name="Zembek L."/>
            <person name="Zhong D."/>
            <person name="Zimmer A."/>
            <person name="Zwirko Z."/>
            <person name="Jaffe D.B."/>
            <person name="Alvarez P."/>
            <person name="Brockman W."/>
            <person name="Butler J."/>
            <person name="Chin C."/>
            <person name="Gnerre S."/>
            <person name="Grabherr M."/>
            <person name="Kleber M."/>
            <person name="Mauceli E."/>
            <person name="MacCallum I."/>
        </authorList>
    </citation>
    <scope>NUCLEOTIDE SEQUENCE [LARGE SCALE GENOMIC DNA]</scope>
    <source>
        <strain evidence="3">Tai18E2 / Tucson 14021-0261.01</strain>
    </source>
</reference>
<proteinExistence type="predicted"/>
<evidence type="ECO:0000313" key="2">
    <source>
        <dbReference type="EMBL" id="KRK02911.1"/>
    </source>
</evidence>
<dbReference type="GO" id="GO:0010592">
    <property type="term" value="P:positive regulation of lamellipodium assembly"/>
    <property type="evidence" value="ECO:0007669"/>
    <property type="project" value="EnsemblMetazoa"/>
</dbReference>
<protein>
    <submittedName>
        <fullName evidence="2">Uncharacterized protein</fullName>
    </submittedName>
</protein>
<dbReference type="GO" id="GO:0043524">
    <property type="term" value="P:negative regulation of neuron apoptotic process"/>
    <property type="evidence" value="ECO:0007669"/>
    <property type="project" value="EnsemblMetazoa"/>
</dbReference>
<dbReference type="GO" id="GO:0002253">
    <property type="term" value="P:activation of immune response"/>
    <property type="evidence" value="ECO:0007669"/>
    <property type="project" value="EnsemblMetazoa"/>
</dbReference>
<feature type="region of interest" description="Disordered" evidence="1">
    <location>
        <begin position="20"/>
        <end position="43"/>
    </location>
</feature>
<dbReference type="GO" id="GO:0030042">
    <property type="term" value="P:actin filament depolymerization"/>
    <property type="evidence" value="ECO:0007669"/>
    <property type="project" value="EnsemblMetazoa"/>
</dbReference>
<evidence type="ECO:0000256" key="1">
    <source>
        <dbReference type="SAM" id="MobiDB-lite"/>
    </source>
</evidence>
<accession>A0A0R1E1D8</accession>
<evidence type="ECO:0000313" key="3">
    <source>
        <dbReference type="Proteomes" id="UP000002282"/>
    </source>
</evidence>
<gene>
    <name evidence="2" type="primary">Dyak\GE28600</name>
    <name evidence="2" type="synonym">GE28600</name>
    <name evidence="2" type="ORF">Dyak_GE28600</name>
</gene>
<dbReference type="GO" id="GO:0007298">
    <property type="term" value="P:border follicle cell migration"/>
    <property type="evidence" value="ECO:0007669"/>
    <property type="project" value="EnsemblMetazoa"/>
</dbReference>
<dbReference type="EMBL" id="CM000160">
    <property type="protein sequence ID" value="KRK02911.1"/>
    <property type="molecule type" value="Genomic_DNA"/>
</dbReference>
<dbReference type="AlphaFoldDB" id="A0A0R1E1D8"/>
<dbReference type="GO" id="GO:0051015">
    <property type="term" value="F:actin filament binding"/>
    <property type="evidence" value="ECO:0007669"/>
    <property type="project" value="EnsemblMetazoa"/>
</dbReference>
<reference evidence="2 3" key="2">
    <citation type="journal article" date="2007" name="PLoS Biol.">
        <title>Principles of genome evolution in the Drosophila melanogaster species group.</title>
        <authorList>
            <person name="Ranz J.M."/>
            <person name="Maurin D."/>
            <person name="Chan Y.S."/>
            <person name="von Grotthuss M."/>
            <person name="Hillier L.W."/>
            <person name="Roote J."/>
            <person name="Ashburner M."/>
            <person name="Bergman C.M."/>
        </authorList>
    </citation>
    <scope>NUCLEOTIDE SEQUENCE [LARGE SCALE GENOMIC DNA]</scope>
    <source>
        <strain evidence="3">Tai18E2 / Tucson 14021-0261.01</strain>
    </source>
</reference>
<keyword evidence="3" id="KW-1185">Reference proteome</keyword>
<dbReference type="KEGG" id="dya:Dyak_GE28600"/>
<dbReference type="GO" id="GO:0005764">
    <property type="term" value="C:lysosome"/>
    <property type="evidence" value="ECO:0007669"/>
    <property type="project" value="EnsemblMetazoa"/>
</dbReference>
<dbReference type="GO" id="GO:0097374">
    <property type="term" value="P:sensory neuron axon guidance"/>
    <property type="evidence" value="ECO:0007669"/>
    <property type="project" value="EnsemblMetazoa"/>
</dbReference>
<dbReference type="OrthoDB" id="1874341at2759"/>
<dbReference type="Proteomes" id="UP000002282">
    <property type="component" value="Chromosome 3R"/>
</dbReference>
<name>A0A0R1E1D8_DROYA</name>